<feature type="transmembrane region" description="Helical" evidence="1">
    <location>
        <begin position="265"/>
        <end position="285"/>
    </location>
</feature>
<accession>A0A5C6UR65</accession>
<sequence length="610" mass="66879">MSGAAREPYNPLVRIHPRWTALACWIIVAGLMLYEYRLAIAALKVFDGDDALRLVQVRDLMAGQSWFDTTQYRINPPAGGMMHWSRLIDLPIALSIRTLMLFVEQPVAERFVMALYPMALLGLLFFAVKMWLSTYGSRPLTHVGLIVLATSSTMLFQFAPMRIDHHSWQIILAVVVMGFAVRKPSATSGAMAGLFMANYLSISIEGAAFMLVFGAIFAVDWILDRRSGPRFLAYCAALAVASVLLVSITKGPWTLGASYCDALSLPYTSALCALAAATAIAWRVFGDARPIHRMAILAIGGIAGLIAFGLSDASCFAGPFEALDPKVRLLWYQNVKEGLPIWDQSQLRQLHLFGPVIVALGGTIWAWVRAEDEASRHRWRTTLFALIGGTAIAVMVFRTMSVAHIYAIPGIAWLIVMLGHKARQLGSPIIRVAATLAVLAMAPLIVNWVAMVFLSAGKPDTAVTVAAKPDPTLKRVVSCLDGGSLDQLRALPPALLFAPLDVSPFLLAYSPHSVVATGHHRNQRAMREVIDGYLLPQSEARKVIEASGARYLAACQNAPEFYNFRYMSHDGLAADLYRGKVPDWLEAIQPPGDSRISIYRVRHPGRRNAD</sequence>
<evidence type="ECO:0000313" key="3">
    <source>
        <dbReference type="Proteomes" id="UP000321129"/>
    </source>
</evidence>
<keyword evidence="1" id="KW-1133">Transmembrane helix</keyword>
<feature type="transmembrane region" description="Helical" evidence="1">
    <location>
        <begin position="432"/>
        <end position="454"/>
    </location>
</feature>
<comment type="caution">
    <text evidence="2">The sequence shown here is derived from an EMBL/GenBank/DDBJ whole genome shotgun (WGS) entry which is preliminary data.</text>
</comment>
<feature type="transmembrane region" description="Helical" evidence="1">
    <location>
        <begin position="350"/>
        <end position="368"/>
    </location>
</feature>
<evidence type="ECO:0008006" key="4">
    <source>
        <dbReference type="Google" id="ProtNLM"/>
    </source>
</evidence>
<gene>
    <name evidence="2" type="ORF">FSZ31_01670</name>
</gene>
<name>A0A5C6UR65_9SPHN</name>
<reference evidence="2 3" key="1">
    <citation type="submission" date="2019-08" db="EMBL/GenBank/DDBJ databases">
        <title>Sphingorhabdus soil sp. nov., isolated from arctic soil.</title>
        <authorList>
            <person name="Liu Y."/>
        </authorList>
    </citation>
    <scope>NUCLEOTIDE SEQUENCE [LARGE SCALE GENOMIC DNA]</scope>
    <source>
        <strain evidence="2 3">D-2Q-5-6</strain>
    </source>
</reference>
<feature type="transmembrane region" description="Helical" evidence="1">
    <location>
        <begin position="15"/>
        <end position="34"/>
    </location>
</feature>
<dbReference type="AlphaFoldDB" id="A0A5C6UR65"/>
<proteinExistence type="predicted"/>
<feature type="transmembrane region" description="Helical" evidence="1">
    <location>
        <begin position="231"/>
        <end position="253"/>
    </location>
</feature>
<feature type="transmembrane region" description="Helical" evidence="1">
    <location>
        <begin position="194"/>
        <end position="219"/>
    </location>
</feature>
<dbReference type="Proteomes" id="UP000321129">
    <property type="component" value="Unassembled WGS sequence"/>
</dbReference>
<feature type="transmembrane region" description="Helical" evidence="1">
    <location>
        <begin position="140"/>
        <end position="159"/>
    </location>
</feature>
<feature type="transmembrane region" description="Helical" evidence="1">
    <location>
        <begin position="297"/>
        <end position="320"/>
    </location>
</feature>
<keyword evidence="3" id="KW-1185">Reference proteome</keyword>
<evidence type="ECO:0000256" key="1">
    <source>
        <dbReference type="SAM" id="Phobius"/>
    </source>
</evidence>
<dbReference type="EMBL" id="VOPY01000001">
    <property type="protein sequence ID" value="TXC73485.1"/>
    <property type="molecule type" value="Genomic_DNA"/>
</dbReference>
<dbReference type="RefSeq" id="WP_147121322.1">
    <property type="nucleotide sequence ID" value="NZ_VOPY01000001.1"/>
</dbReference>
<dbReference type="OrthoDB" id="1082056at2"/>
<feature type="transmembrane region" description="Helical" evidence="1">
    <location>
        <begin position="380"/>
        <end position="397"/>
    </location>
</feature>
<evidence type="ECO:0000313" key="2">
    <source>
        <dbReference type="EMBL" id="TXC73485.1"/>
    </source>
</evidence>
<keyword evidence="1" id="KW-0812">Transmembrane</keyword>
<feature type="transmembrane region" description="Helical" evidence="1">
    <location>
        <begin position="403"/>
        <end position="420"/>
    </location>
</feature>
<organism evidence="2 3">
    <name type="scientific">Flavisphingopyxis soli</name>
    <dbReference type="NCBI Taxonomy" id="2601267"/>
    <lineage>
        <taxon>Bacteria</taxon>
        <taxon>Pseudomonadati</taxon>
        <taxon>Pseudomonadota</taxon>
        <taxon>Alphaproteobacteria</taxon>
        <taxon>Sphingomonadales</taxon>
        <taxon>Sphingopyxidaceae</taxon>
        <taxon>Flavisphingopyxis</taxon>
    </lineage>
</organism>
<keyword evidence="1" id="KW-0472">Membrane</keyword>
<feature type="transmembrane region" description="Helical" evidence="1">
    <location>
        <begin position="107"/>
        <end position="128"/>
    </location>
</feature>
<protein>
    <recommendedName>
        <fullName evidence="4">AcrB/AcrD/AcrF family protein</fullName>
    </recommendedName>
</protein>